<comment type="caution">
    <text evidence="1">The sequence shown here is derived from an EMBL/GenBank/DDBJ whole genome shotgun (WGS) entry which is preliminary data.</text>
</comment>
<dbReference type="RefSeq" id="WP_143392110.1">
    <property type="nucleotide sequence ID" value="NZ_VJZQ01000058.1"/>
</dbReference>
<reference evidence="1 2" key="1">
    <citation type="submission" date="2019-07" db="EMBL/GenBank/DDBJ databases">
        <title>Novel species of Flavobacterium.</title>
        <authorList>
            <person name="Liu Q."/>
            <person name="Xin Y.-H."/>
        </authorList>
    </citation>
    <scope>NUCLEOTIDE SEQUENCE [LARGE SCALE GENOMIC DNA]</scope>
    <source>
        <strain evidence="1 2">LB3P56</strain>
    </source>
</reference>
<dbReference type="AlphaFoldDB" id="A0A553CQW4"/>
<evidence type="ECO:0000313" key="2">
    <source>
        <dbReference type="Proteomes" id="UP000318585"/>
    </source>
</evidence>
<dbReference type="EMBL" id="VJZR01000002">
    <property type="protein sequence ID" value="TRX22867.1"/>
    <property type="molecule type" value="Genomic_DNA"/>
</dbReference>
<dbReference type="Proteomes" id="UP000318585">
    <property type="component" value="Unassembled WGS sequence"/>
</dbReference>
<proteinExistence type="predicted"/>
<dbReference type="OrthoDB" id="1340876at2"/>
<accession>A0A553CQW4</accession>
<organism evidence="1 2">
    <name type="scientific">Flavobacterium franklandianum</name>
    <dbReference type="NCBI Taxonomy" id="2594430"/>
    <lineage>
        <taxon>Bacteria</taxon>
        <taxon>Pseudomonadati</taxon>
        <taxon>Bacteroidota</taxon>
        <taxon>Flavobacteriia</taxon>
        <taxon>Flavobacteriales</taxon>
        <taxon>Flavobacteriaceae</taxon>
        <taxon>Flavobacterium</taxon>
    </lineage>
</organism>
<protein>
    <submittedName>
        <fullName evidence="1">Uncharacterized protein</fullName>
    </submittedName>
</protein>
<sequence length="66" mass="7663">MALFFLFNFILDGLKSVPTKYVEPMALEDKYYKSSVGTTHFVVTDFNPLKWNIKLSPYKMCRAYGS</sequence>
<gene>
    <name evidence="1" type="ORF">FNW17_03630</name>
</gene>
<keyword evidence="2" id="KW-1185">Reference proteome</keyword>
<evidence type="ECO:0000313" key="1">
    <source>
        <dbReference type="EMBL" id="TRX22867.1"/>
    </source>
</evidence>
<name>A0A553CQW4_9FLAO</name>